<feature type="domain" description="Response regulatory" evidence="6">
    <location>
        <begin position="257"/>
        <end position="373"/>
    </location>
</feature>
<protein>
    <recommendedName>
        <fullName evidence="2">histidine kinase</fullName>
        <ecNumber evidence="2">2.7.13.3</ecNumber>
    </recommendedName>
</protein>
<comment type="catalytic activity">
    <reaction evidence="1">
        <text>ATP + protein L-histidine = ADP + protein N-phospho-L-histidine.</text>
        <dbReference type="EC" id="2.7.13.3"/>
    </reaction>
</comment>
<dbReference type="EC" id="2.7.13.3" evidence="2"/>
<comment type="caution">
    <text evidence="7">The sequence shown here is derived from an EMBL/GenBank/DDBJ whole genome shotgun (WGS) entry which is preliminary data.</text>
</comment>
<dbReference type="PANTHER" id="PTHR43719">
    <property type="entry name" value="TWO-COMPONENT HISTIDINE KINASE"/>
    <property type="match status" value="1"/>
</dbReference>
<evidence type="ECO:0000256" key="3">
    <source>
        <dbReference type="ARBA" id="ARBA00022553"/>
    </source>
</evidence>
<dbReference type="InterPro" id="IPR001789">
    <property type="entry name" value="Sig_transdc_resp-reg_receiver"/>
</dbReference>
<dbReference type="RefSeq" id="WP_240833079.1">
    <property type="nucleotide sequence ID" value="NZ_JAKWBL010000004.1"/>
</dbReference>
<keyword evidence="8" id="KW-1185">Reference proteome</keyword>
<proteinExistence type="predicted"/>
<dbReference type="SUPFAM" id="SSF52172">
    <property type="entry name" value="CheY-like"/>
    <property type="match status" value="1"/>
</dbReference>
<evidence type="ECO:0000313" key="8">
    <source>
        <dbReference type="Proteomes" id="UP001202248"/>
    </source>
</evidence>
<feature type="domain" description="Histidine kinase" evidence="5">
    <location>
        <begin position="13"/>
        <end position="235"/>
    </location>
</feature>
<dbReference type="InterPro" id="IPR003661">
    <property type="entry name" value="HisK_dim/P_dom"/>
</dbReference>
<evidence type="ECO:0000256" key="1">
    <source>
        <dbReference type="ARBA" id="ARBA00000085"/>
    </source>
</evidence>
<sequence>MNYDEERKIFFDIVSHELRTPVYGINGLATMIESEQDPDERQRYFASLKHTAQHISMFVDNILQGSKYSFDERKLNMTPVNIRIKMENIYNSIHVFVKEKSLEFKHKLSIHSDSLIILLDKVALNQIIINLIYNAIKNSDYGKVISFDVSEISRTTDKVALQFDIIDEGRGLRYAEDISEFTLYEKQKNLKHFQSERGLGLIIVQQLLKYYNSELFVKSVLNKGTHFRFTLLLPIYQASQRTYHEPAQVQTVNQEKRILVVDDNPLNLLISRKTVEKISPFIKVTTADSGAKAIDLFKYINFDLVLMDLNMPDKDGFETTLDLKALNKFIPVVALTALSYDNVIGRAKEVGMEDVITKPYNLEAFEKIIRYYLNPNIKKS</sequence>
<dbReference type="Pfam" id="PF00512">
    <property type="entry name" value="HisKA"/>
    <property type="match status" value="1"/>
</dbReference>
<dbReference type="SMART" id="SM00388">
    <property type="entry name" value="HisKA"/>
    <property type="match status" value="1"/>
</dbReference>
<dbReference type="InterPro" id="IPR003594">
    <property type="entry name" value="HATPase_dom"/>
</dbReference>
<dbReference type="InterPro" id="IPR011006">
    <property type="entry name" value="CheY-like_superfamily"/>
</dbReference>
<keyword evidence="3 4" id="KW-0597">Phosphoprotein</keyword>
<dbReference type="Gene3D" id="3.40.50.2300">
    <property type="match status" value="1"/>
</dbReference>
<dbReference type="Gene3D" id="1.10.287.130">
    <property type="match status" value="1"/>
</dbReference>
<dbReference type="InterPro" id="IPR036097">
    <property type="entry name" value="HisK_dim/P_sf"/>
</dbReference>
<dbReference type="CDD" id="cd00082">
    <property type="entry name" value="HisKA"/>
    <property type="match status" value="1"/>
</dbReference>
<dbReference type="SUPFAM" id="SSF47384">
    <property type="entry name" value="Homodimeric domain of signal transducing histidine kinase"/>
    <property type="match status" value="1"/>
</dbReference>
<dbReference type="InterPro" id="IPR036890">
    <property type="entry name" value="HATPase_C_sf"/>
</dbReference>
<feature type="modified residue" description="4-aspartylphosphate" evidence="4">
    <location>
        <position position="308"/>
    </location>
</feature>
<dbReference type="Pfam" id="PF00072">
    <property type="entry name" value="Response_reg"/>
    <property type="match status" value="1"/>
</dbReference>
<evidence type="ECO:0000259" key="6">
    <source>
        <dbReference type="PROSITE" id="PS50110"/>
    </source>
</evidence>
<dbReference type="SMART" id="SM00448">
    <property type="entry name" value="REC"/>
    <property type="match status" value="1"/>
</dbReference>
<evidence type="ECO:0000313" key="7">
    <source>
        <dbReference type="EMBL" id="MCH5600709.1"/>
    </source>
</evidence>
<dbReference type="PROSITE" id="PS50110">
    <property type="entry name" value="RESPONSE_REGULATORY"/>
    <property type="match status" value="1"/>
</dbReference>
<evidence type="ECO:0000256" key="2">
    <source>
        <dbReference type="ARBA" id="ARBA00012438"/>
    </source>
</evidence>
<evidence type="ECO:0000256" key="4">
    <source>
        <dbReference type="PROSITE-ProRule" id="PRU00169"/>
    </source>
</evidence>
<accession>A0ABS9SRF9</accession>
<dbReference type="PROSITE" id="PS50109">
    <property type="entry name" value="HIS_KIN"/>
    <property type="match status" value="1"/>
</dbReference>
<organism evidence="7 8">
    <name type="scientific">Niabella ginsengisoli</name>
    <dbReference type="NCBI Taxonomy" id="522298"/>
    <lineage>
        <taxon>Bacteria</taxon>
        <taxon>Pseudomonadati</taxon>
        <taxon>Bacteroidota</taxon>
        <taxon>Chitinophagia</taxon>
        <taxon>Chitinophagales</taxon>
        <taxon>Chitinophagaceae</taxon>
        <taxon>Niabella</taxon>
    </lineage>
</organism>
<reference evidence="7 8" key="1">
    <citation type="submission" date="2022-02" db="EMBL/GenBank/DDBJ databases">
        <authorList>
            <person name="Min J."/>
        </authorList>
    </citation>
    <scope>NUCLEOTIDE SEQUENCE [LARGE SCALE GENOMIC DNA]</scope>
    <source>
        <strain evidence="7 8">GR10-1</strain>
    </source>
</reference>
<dbReference type="InterPro" id="IPR050956">
    <property type="entry name" value="2C_system_His_kinase"/>
</dbReference>
<dbReference type="Gene3D" id="3.30.565.10">
    <property type="entry name" value="Histidine kinase-like ATPase, C-terminal domain"/>
    <property type="match status" value="1"/>
</dbReference>
<dbReference type="InterPro" id="IPR005467">
    <property type="entry name" value="His_kinase_dom"/>
</dbReference>
<dbReference type="CDD" id="cd17546">
    <property type="entry name" value="REC_hyHK_CKI1_RcsC-like"/>
    <property type="match status" value="1"/>
</dbReference>
<dbReference type="Proteomes" id="UP001202248">
    <property type="component" value="Unassembled WGS sequence"/>
</dbReference>
<dbReference type="Pfam" id="PF02518">
    <property type="entry name" value="HATPase_c"/>
    <property type="match status" value="1"/>
</dbReference>
<evidence type="ECO:0000259" key="5">
    <source>
        <dbReference type="PROSITE" id="PS50109"/>
    </source>
</evidence>
<dbReference type="SUPFAM" id="SSF55874">
    <property type="entry name" value="ATPase domain of HSP90 chaperone/DNA topoisomerase II/histidine kinase"/>
    <property type="match status" value="1"/>
</dbReference>
<dbReference type="SMART" id="SM00387">
    <property type="entry name" value="HATPase_c"/>
    <property type="match status" value="1"/>
</dbReference>
<dbReference type="PANTHER" id="PTHR43719:SF28">
    <property type="entry name" value="PEROXIDE STRESS-ACTIVATED HISTIDINE KINASE MAK1-RELATED"/>
    <property type="match status" value="1"/>
</dbReference>
<dbReference type="EMBL" id="JAKWBL010000004">
    <property type="protein sequence ID" value="MCH5600709.1"/>
    <property type="molecule type" value="Genomic_DNA"/>
</dbReference>
<name>A0ABS9SRF9_9BACT</name>
<gene>
    <name evidence="7" type="ORF">MKP09_23725</name>
</gene>